<feature type="domain" description="VPS13-like middle region" evidence="6">
    <location>
        <begin position="616"/>
        <end position="1438"/>
    </location>
</feature>
<reference evidence="10" key="1">
    <citation type="submission" date="2025-08" db="UniProtKB">
        <authorList>
            <consortium name="RefSeq"/>
        </authorList>
    </citation>
    <scope>IDENTIFICATION</scope>
    <source>
        <tissue evidence="10">Entire body</tissue>
    </source>
</reference>
<name>A0A7F5QXX4_AGRPL</name>
<evidence type="ECO:0000259" key="8">
    <source>
        <dbReference type="Pfam" id="PF25037"/>
    </source>
</evidence>
<proteinExistence type="inferred from homology"/>
<organism evidence="9 10">
    <name type="scientific">Agrilus planipennis</name>
    <name type="common">Emerald ash borer</name>
    <name type="synonym">Agrilus marcopoli</name>
    <dbReference type="NCBI Taxonomy" id="224129"/>
    <lineage>
        <taxon>Eukaryota</taxon>
        <taxon>Metazoa</taxon>
        <taxon>Ecdysozoa</taxon>
        <taxon>Arthropoda</taxon>
        <taxon>Hexapoda</taxon>
        <taxon>Insecta</taxon>
        <taxon>Pterygota</taxon>
        <taxon>Neoptera</taxon>
        <taxon>Endopterygota</taxon>
        <taxon>Coleoptera</taxon>
        <taxon>Polyphaga</taxon>
        <taxon>Elateriformia</taxon>
        <taxon>Buprestoidea</taxon>
        <taxon>Buprestidae</taxon>
        <taxon>Agrilinae</taxon>
        <taxon>Agrilus</taxon>
    </lineage>
</organism>
<dbReference type="CTD" id="35693"/>
<feature type="compositionally biased region" description="Basic and acidic residues" evidence="4">
    <location>
        <begin position="1823"/>
        <end position="1835"/>
    </location>
</feature>
<dbReference type="Pfam" id="PF25037">
    <property type="entry name" value="VPS13_C"/>
    <property type="match status" value="1"/>
</dbReference>
<evidence type="ECO:0000259" key="6">
    <source>
        <dbReference type="Pfam" id="PF25033"/>
    </source>
</evidence>
<dbReference type="PANTHER" id="PTHR16166">
    <property type="entry name" value="VACUOLAR PROTEIN SORTING-ASSOCIATED PROTEIN VPS13"/>
    <property type="match status" value="1"/>
</dbReference>
<keyword evidence="2" id="KW-0813">Transport</keyword>
<dbReference type="PANTHER" id="PTHR16166:SF93">
    <property type="entry name" value="INTERMEMBRANE LIPID TRANSFER PROTEIN VPS13"/>
    <property type="match status" value="1"/>
</dbReference>
<dbReference type="Pfam" id="PF25033">
    <property type="entry name" value="VPS13_M"/>
    <property type="match status" value="1"/>
</dbReference>
<evidence type="ECO:0000313" key="10">
    <source>
        <dbReference type="RefSeq" id="XP_025830071.1"/>
    </source>
</evidence>
<dbReference type="InterPro" id="IPR026847">
    <property type="entry name" value="VPS13"/>
</dbReference>
<dbReference type="InterPro" id="IPR009543">
    <property type="entry name" value="VPS13_VAB"/>
</dbReference>
<evidence type="ECO:0000259" key="5">
    <source>
        <dbReference type="Pfam" id="PF12624"/>
    </source>
</evidence>
<dbReference type="Proteomes" id="UP000192223">
    <property type="component" value="Unplaced"/>
</dbReference>
<accession>A0A7F5QXX4</accession>
<evidence type="ECO:0000256" key="2">
    <source>
        <dbReference type="ARBA" id="ARBA00022448"/>
    </source>
</evidence>
<evidence type="ECO:0000256" key="4">
    <source>
        <dbReference type="SAM" id="MobiDB-lite"/>
    </source>
</evidence>
<feature type="domain" description="Intermembrane lipid transfer protein VPS13-like C-terminal" evidence="8">
    <location>
        <begin position="2639"/>
        <end position="2758"/>
    </location>
</feature>
<keyword evidence="3" id="KW-0445">Lipid transport</keyword>
<protein>
    <submittedName>
        <fullName evidence="10">Vacuolar protein sorting-associated protein 13</fullName>
    </submittedName>
</protein>
<comment type="similarity">
    <text evidence="1">Belongs to the VPS13 family.</text>
</comment>
<dbReference type="Pfam" id="PF25036">
    <property type="entry name" value="VPS13_VAB"/>
    <property type="match status" value="1"/>
</dbReference>
<dbReference type="Pfam" id="PF12624">
    <property type="entry name" value="VPS13_N"/>
    <property type="match status" value="1"/>
</dbReference>
<dbReference type="FunCoup" id="A0A7F5QXX4">
    <property type="interactions" value="1185"/>
</dbReference>
<evidence type="ECO:0000313" key="9">
    <source>
        <dbReference type="Proteomes" id="UP000192223"/>
    </source>
</evidence>
<dbReference type="RefSeq" id="XP_025830071.1">
    <property type="nucleotide sequence ID" value="XM_025974286.1"/>
</dbReference>
<dbReference type="GO" id="GO:0006623">
    <property type="term" value="P:protein targeting to vacuole"/>
    <property type="evidence" value="ECO:0007669"/>
    <property type="project" value="TreeGrafter"/>
</dbReference>
<dbReference type="GO" id="GO:0045053">
    <property type="term" value="P:protein retention in Golgi apparatus"/>
    <property type="evidence" value="ECO:0007669"/>
    <property type="project" value="TreeGrafter"/>
</dbReference>
<evidence type="ECO:0000256" key="1">
    <source>
        <dbReference type="ARBA" id="ARBA00006545"/>
    </source>
</evidence>
<evidence type="ECO:0000259" key="7">
    <source>
        <dbReference type="Pfam" id="PF25036"/>
    </source>
</evidence>
<feature type="domain" description="Vacuolar protein sorting-associated protein 13 VPS13 adaptor binding" evidence="7">
    <location>
        <begin position="1509"/>
        <end position="2060"/>
    </location>
</feature>
<dbReference type="GO" id="GO:0006869">
    <property type="term" value="P:lipid transport"/>
    <property type="evidence" value="ECO:0007669"/>
    <property type="project" value="UniProtKB-KW"/>
</dbReference>
<dbReference type="KEGG" id="apln:108735629"/>
<dbReference type="InterPro" id="IPR056747">
    <property type="entry name" value="VPS13-like_M"/>
</dbReference>
<feature type="region of interest" description="Disordered" evidence="4">
    <location>
        <begin position="1818"/>
        <end position="1840"/>
    </location>
</feature>
<sequence>MKQFQSALTPEEKQRLFEAIDYQENLAPTEYPESYVDMSGVFILKTLVTEIYDTPKKIISSQLTGVKCRLETRAGGHAIKVGVNVDSLTAEGVKQEEYIPVLIAPMKEEESLLDIIFESNPLDKKCGQRLIIELKPLRIIYDAKTLIGVINVFVMSQSSSLEKLSSVAATKLSNIKKMSASGLQHIIESHAYFDVNINISAPIIVVPQNGLYTGNENVLAINLGKASIQSVERSASFIRIKELYQAGITGEDILKDMIEKSYDRFLMCLTEVQVVLAGPTDNWMSSFIEKGNTPLHLLQPLSLEALYSKCLIQDDPQLPLSTIKGELPSLAITITDTRLIKLISLIDSVAVETSLSENKPLERKASSTSLLQYMEMTKMAKPKTENQIKSSYESTDLNQFTEFDIQFVMKELTLTMGVQHGQSDPKNVAKFSIRNLEFGHTMQTFNTETWLKIGSMNLIQYIHRIQHLNILSTPLKDESDYMFTLKFVQVDKSSPEFHTKHQSCETRLLSNFNSLEIHLNQEALLDLMRYISNVQLQIEEERADKNRIAMSTIDEEPQRRLIETIAESTENIVTRTSIQYLRDVKKRQKKSVIETIKFKLLANLHQVKICLSSHQNDIASLSVSGVNAEIIIKEPYTQIKAHLLDLSVINLNSEAIHSKILSVTSEEAVSVQIVTYNLDEDDYTSTNMSIDASIGCLRIVFLNIFVTEILSFLNNFQTAMDVLAQASQNAAAQAKLNVEEALSKAMKIAVTVNIRAPNIVVPVHSQSVDALFLDFGRFTLSNKFKWLEQVDEKKQNAVLDDMMISLVDMKIAKITYKNEQTVIEHILLDQLSFQLKVVRNLSSWYRQVPSIEISMKTKTISMLLAHEDYVMVLNILDKNIGEGSTQHVSSSHKTPTVKKSVKVTAETLQKDHETAVPEVPTTEIYTLVKFTFVMERFVFSLFSRSPAFQKIPLHDPSLSLAKFSLEMISVKGRIYSDDSMGVAMLLVNCIIEDSRPENAGLLTRLCERKPEPEDVAEKELSVVESNVPQKYMVDIVYQRKGKDNFADIRIWSFGLIFSANFMMEIYEFLKKSDDDERENETNKHDSISRTTLVSAKSTMGTQAVPTADESLFTLNLRIEKPDIILVEHLKDMDTNALILNFEMLCKLRTTTNHQVINCSVNDLQMYTCAFDPSKRDDTKANVIFPININVAGSTPEGEGLHVEVHTSDVRIRVSPITIDLLNRVHKTLLSHASAKKEAEDVVDDYSDLWQPKPYKEDNLWFLKVEIGDDVTTFLDMTQLQPQYNEKKVKKKELCLFMIQSIVFTMEAGVGKKTLPMLFFDSKFSGNVKNWSSDMSIEASMTLTMGYYNSRLALWEPLVEPVQIMKANNVTYEPWELKVEVHLNPEQAIDESLTSPSSEIEELTLPPPPMVIDVTSASNLEITVTKTFLDVLKNLSAAFDSDITGNEEKKVIHPTSSFKVINDTGLKVVLVLVHSSFRLHGDQNPNHVTLEPGTQVPLELKSFMQEVSKIQYQLSLDSQKSPENFLFVKVETFEKELKLPFERADKRYFPLDPKTNKGLISEVSMEHGVLSLTLRSILKIFNHFTIPVDIYYMTEKSNNLAFIFNIQPGQSRNLPYKAVYTTTGQLFFSVKSYSVTSVPFVWRDLNSNVTISKTLMCRPKDHLNHTEPFLLNVSGKMKQVYSETSTRYTMASVCYNVYLKPVVVFKNYLPFNVVCIIDKLVEEYVIEPGAYTQLPNVQPGTSSICVKIPDYLEKEWTCKNELLQNPSEFTVWQFSSYENIVKVNLDLGMHCKQDGSSMIMSLYCPFWLNNKTGLTLDYRKSKKEKSEKGSPSKTTEDNMNVITHPSNYDGPILFSFNAKNFFGKKKASIRVDSGDWSDKFPLDVAGSSGYVVCKGQNHIYMIGVRNTLTYNGLTKQVTFTPYYVMVNNAKYDIECREFDRPADRWFTVPAKSCVPFWPRSEKDDKLLKLRVVNTEETTPPFLITQTNNILLQLDNKYGGIHADIQLTESSTYINLSPYAEGLPPPMILNHTDKTISYWEKETVQIRKLDPGHSVLFTWSNPPGCRVLAWDIGNKKEMQDELQTDGLKEFSPMPNYTVYWVSFLNGMQRVILFTLNEDVAADVQSAKQFEVADTEINVSIHGIGLSLVNNVARQELMYLAIANSGIIWEYAKLKSNRYIEMAVRDSYLMERAYQRYLSKEKCDTPDFGRELVDEKTEVDFDTLRMLKPQQRKMRRVFQYGLWIQMKTSPYQLQFHAKVNKVQIDNQLFDCIFPIVLAPVPPPRTMGDNFHRPFIEMSVVQRVMKYSHITQFKYFKVLIQEFHVKVDIGFVIALLDLLETNVANEEEERKHFLESIKLTKEPLKSLVVTISQKEQKSFYDVLHFSPLKIHVSFSLQSGNYKGLSQLDVVNVLLQGLGVTLTDMQDVIFKLAYFERNYTFLSQNQLISEVTSHYSNQAIKQLYVLVLGLDVLGNPYGLVLGITKGFEDFFYEPIQGAIQGPGEFAEGLVLGARSLFSHTVGGAAGAVSRITGAMGKGIAALTFDKDYQRRRRDAMTKKPASVQEGLARGGKGLVMGVYDGVTGVFTKPISGAKHDGVEGFFKGLGKGAIGLITRPTAGVIDFASGSLEAVRRATDLEEDICRIRPSRSLPADGFVRPYNIQEAEGNKILMELEKGKYSTTDVYVAHFTIEKNQVLLLTDKRIALASHSEVFGGWQAEWAFAWSDIPSSATVHPKGVQIPIPEAKKKKFGMFGSNGANKLINVQNDALKEKIVKQIEYMREKA</sequence>
<dbReference type="InParanoid" id="A0A7F5QXX4"/>
<dbReference type="GeneID" id="108735629"/>
<evidence type="ECO:0000256" key="3">
    <source>
        <dbReference type="ARBA" id="ARBA00023055"/>
    </source>
</evidence>
<dbReference type="InterPro" id="IPR026854">
    <property type="entry name" value="VPS13_N"/>
</dbReference>
<gene>
    <name evidence="10" type="primary">LOC108735629</name>
</gene>
<dbReference type="OrthoDB" id="428159at2759"/>
<keyword evidence="9" id="KW-1185">Reference proteome</keyword>
<feature type="domain" description="Chorein N-terminal" evidence="5">
    <location>
        <begin position="6"/>
        <end position="473"/>
    </location>
</feature>
<dbReference type="InterPro" id="IPR056748">
    <property type="entry name" value="VPS13-like_C"/>
</dbReference>